<feature type="binding site" evidence="1">
    <location>
        <position position="36"/>
    </location>
    <ligand>
        <name>ATP</name>
        <dbReference type="ChEBI" id="CHEBI:30616"/>
    </ligand>
</feature>
<keyword evidence="4" id="KW-0808">Transferase</keyword>
<sequence length="346" mass="40368">MERKYKIIKTHLLGSGSYANVYLCQKKFSRKKFAAKVIEVNGDNRLRLETENEVEILLELRHHINVVNLVDVIREPSKINIIMEYVDGSTFLAGVFKWPQFDESCAKKTIKQILSALQFCHSKRIVHRDVCPENILWCDVPTQLYPHKKPLLKLIDFNLARKIPDEIEFLRSDPLGNSSYMAPECLKEPPIVSFSSDIWSVGIIIFLLLGGYPPFWNKNYNYLLQNILEANYAMPSNLWKGVSNEAQDLIKKTLNKDYRFRGNVDDILSHSWFNDYKEQSNYVLESPSRLNAFLKNLEEEKKCGKNRVYSLVLEEREPFIPGKEIEFFENTDEGLERLKKCSNYNI</sequence>
<proteinExistence type="predicted"/>
<dbReference type="PROSITE" id="PS50011">
    <property type="entry name" value="PROTEIN_KINASE_DOM"/>
    <property type="match status" value="1"/>
</dbReference>
<evidence type="ECO:0000256" key="1">
    <source>
        <dbReference type="PROSITE-ProRule" id="PRU10141"/>
    </source>
</evidence>
<reference evidence="4" key="1">
    <citation type="submission" date="2025-08" db="UniProtKB">
        <authorList>
            <consortium name="RefSeq"/>
        </authorList>
    </citation>
    <scope>IDENTIFICATION</scope>
</reference>
<evidence type="ECO:0000313" key="3">
    <source>
        <dbReference type="Proteomes" id="UP001652625"/>
    </source>
</evidence>
<keyword evidence="1" id="KW-0547">Nucleotide-binding</keyword>
<keyword evidence="1" id="KW-0067">ATP-binding</keyword>
<gene>
    <name evidence="4" type="primary">LOC101236639</name>
</gene>
<evidence type="ECO:0000313" key="4">
    <source>
        <dbReference type="RefSeq" id="XP_065668865.1"/>
    </source>
</evidence>
<dbReference type="PANTHER" id="PTHR24347">
    <property type="entry name" value="SERINE/THREONINE-PROTEIN KINASE"/>
    <property type="match status" value="1"/>
</dbReference>
<dbReference type="GO" id="GO:0016301">
    <property type="term" value="F:kinase activity"/>
    <property type="evidence" value="ECO:0007669"/>
    <property type="project" value="UniProtKB-KW"/>
</dbReference>
<dbReference type="Proteomes" id="UP001652625">
    <property type="component" value="Chromosome 12"/>
</dbReference>
<name>A0ABM4D3N4_HYDVU</name>
<dbReference type="InterPro" id="IPR017441">
    <property type="entry name" value="Protein_kinase_ATP_BS"/>
</dbReference>
<dbReference type="RefSeq" id="XP_065668865.1">
    <property type="nucleotide sequence ID" value="XM_065812793.1"/>
</dbReference>
<dbReference type="SUPFAM" id="SSF56112">
    <property type="entry name" value="Protein kinase-like (PK-like)"/>
    <property type="match status" value="1"/>
</dbReference>
<dbReference type="InterPro" id="IPR000719">
    <property type="entry name" value="Prot_kinase_dom"/>
</dbReference>
<dbReference type="Gene3D" id="1.10.510.10">
    <property type="entry name" value="Transferase(Phosphotransferase) domain 1"/>
    <property type="match status" value="1"/>
</dbReference>
<dbReference type="PROSITE" id="PS00107">
    <property type="entry name" value="PROTEIN_KINASE_ATP"/>
    <property type="match status" value="1"/>
</dbReference>
<keyword evidence="3" id="KW-1185">Reference proteome</keyword>
<dbReference type="Pfam" id="PF00069">
    <property type="entry name" value="Pkinase"/>
    <property type="match status" value="1"/>
</dbReference>
<evidence type="ECO:0000259" key="2">
    <source>
        <dbReference type="PROSITE" id="PS50011"/>
    </source>
</evidence>
<dbReference type="GeneID" id="101236639"/>
<keyword evidence="4" id="KW-0418">Kinase</keyword>
<protein>
    <submittedName>
        <fullName evidence="4">Myosin light chain kinase A</fullName>
    </submittedName>
</protein>
<feature type="domain" description="Protein kinase" evidence="2">
    <location>
        <begin position="7"/>
        <end position="273"/>
    </location>
</feature>
<dbReference type="InterPro" id="IPR011009">
    <property type="entry name" value="Kinase-like_dom_sf"/>
</dbReference>
<accession>A0ABM4D3N4</accession>
<organism evidence="3 4">
    <name type="scientific">Hydra vulgaris</name>
    <name type="common">Hydra</name>
    <name type="synonym">Hydra attenuata</name>
    <dbReference type="NCBI Taxonomy" id="6087"/>
    <lineage>
        <taxon>Eukaryota</taxon>
        <taxon>Metazoa</taxon>
        <taxon>Cnidaria</taxon>
        <taxon>Hydrozoa</taxon>
        <taxon>Hydroidolina</taxon>
        <taxon>Anthoathecata</taxon>
        <taxon>Aplanulata</taxon>
        <taxon>Hydridae</taxon>
        <taxon>Hydra</taxon>
    </lineage>
</organism>